<dbReference type="PROSITE" id="PS51257">
    <property type="entry name" value="PROKAR_LIPOPROTEIN"/>
    <property type="match status" value="1"/>
</dbReference>
<dbReference type="Proteomes" id="UP000240530">
    <property type="component" value="Unassembled WGS sequence"/>
</dbReference>
<sequence>MKNYYLALLLSIFTLTGCLTEKTPEQTTPVTEGENDTANSVQPPIFFPVDDANDDATDSSDNTDNETEITEGEQLEQEDKENFPTLYVADDVNFSANIRTIPVSVTNPVTNDVYVNIYRHYALDDNGAYIVSYDDRIIATAVTESGYQGQLYLTPDITQLLVEIIDLDTNSVILQQALETPINGVDL</sequence>
<evidence type="ECO:0000256" key="1">
    <source>
        <dbReference type="SAM" id="MobiDB-lite"/>
    </source>
</evidence>
<protein>
    <submittedName>
        <fullName evidence="2">Uncharacterized protein</fullName>
    </submittedName>
</protein>
<organism evidence="2 3">
    <name type="scientific">Photobacterium leiognathi subsp. mandapamensis</name>
    <name type="common">Photobacterium mandapamensis</name>
    <dbReference type="NCBI Taxonomy" id="48408"/>
    <lineage>
        <taxon>Bacteria</taxon>
        <taxon>Pseudomonadati</taxon>
        <taxon>Pseudomonadota</taxon>
        <taxon>Gammaproteobacteria</taxon>
        <taxon>Vibrionales</taxon>
        <taxon>Vibrionaceae</taxon>
        <taxon>Photobacterium</taxon>
    </lineage>
</organism>
<dbReference type="RefSeq" id="WP_107185513.1">
    <property type="nucleotide sequence ID" value="NZ_JAWQGC010000015.1"/>
</dbReference>
<name>A0A2T3KT18_PHOLD</name>
<accession>A0A2T3KT18</accession>
<dbReference type="AlphaFoldDB" id="A0A2T3KT18"/>
<gene>
    <name evidence="2" type="ORF">C0W93_14450</name>
</gene>
<evidence type="ECO:0000313" key="2">
    <source>
        <dbReference type="EMBL" id="PSV09612.1"/>
    </source>
</evidence>
<reference evidence="2 3" key="1">
    <citation type="submission" date="2018-03" db="EMBL/GenBank/DDBJ databases">
        <title>Whole genome sequencing of Histamine producing bacteria.</title>
        <authorList>
            <person name="Butler K."/>
        </authorList>
    </citation>
    <scope>NUCLEOTIDE SEQUENCE [LARGE SCALE GENOMIC DNA]</scope>
    <source>
        <strain evidence="2 3">Res.4.1</strain>
    </source>
</reference>
<feature type="compositionally biased region" description="Acidic residues" evidence="1">
    <location>
        <begin position="51"/>
        <end position="79"/>
    </location>
</feature>
<feature type="region of interest" description="Disordered" evidence="1">
    <location>
        <begin position="24"/>
        <end position="80"/>
    </location>
</feature>
<feature type="compositionally biased region" description="Polar residues" evidence="1">
    <location>
        <begin position="25"/>
        <end position="42"/>
    </location>
</feature>
<comment type="caution">
    <text evidence="2">The sequence shown here is derived from an EMBL/GenBank/DDBJ whole genome shotgun (WGS) entry which is preliminary data.</text>
</comment>
<dbReference type="EMBL" id="PYNS01000017">
    <property type="protein sequence ID" value="PSV09612.1"/>
    <property type="molecule type" value="Genomic_DNA"/>
</dbReference>
<evidence type="ECO:0000313" key="3">
    <source>
        <dbReference type="Proteomes" id="UP000240530"/>
    </source>
</evidence>
<proteinExistence type="predicted"/>